<keyword evidence="2" id="KW-0812">Transmembrane</keyword>
<dbReference type="AlphaFoldDB" id="A0A4D6KCL5"/>
<accession>A0A4D6KCL5</accession>
<dbReference type="OMA" id="YWEAGEI"/>
<evidence type="ECO:0000313" key="4">
    <source>
        <dbReference type="Proteomes" id="UP000297053"/>
    </source>
</evidence>
<feature type="region of interest" description="Disordered" evidence="1">
    <location>
        <begin position="154"/>
        <end position="195"/>
    </location>
</feature>
<dbReference type="RefSeq" id="WP_012807813.1">
    <property type="nucleotide sequence ID" value="NZ_CP039375.1"/>
</dbReference>
<dbReference type="GeneID" id="42178212"/>
<name>A0A4D6KCL5_9EURY</name>
<dbReference type="KEGG" id="halz:E5139_04710"/>
<protein>
    <submittedName>
        <fullName evidence="3">Uncharacterized protein</fullName>
    </submittedName>
</protein>
<evidence type="ECO:0000256" key="1">
    <source>
        <dbReference type="SAM" id="MobiDB-lite"/>
    </source>
</evidence>
<reference evidence="3 4" key="2">
    <citation type="submission" date="2019-04" db="EMBL/GenBank/DDBJ databases">
        <authorList>
            <person name="Yang S."/>
            <person name="Wei W."/>
        </authorList>
    </citation>
    <scope>NUCLEOTIDE SEQUENCE [LARGE SCALE GENOMIC DNA]</scope>
    <source>
        <strain evidence="4">ZP60</strain>
    </source>
</reference>
<keyword evidence="2" id="KW-0472">Membrane</keyword>
<organism evidence="3 4">
    <name type="scientific">Halomicrobium mukohataei</name>
    <dbReference type="NCBI Taxonomy" id="57705"/>
    <lineage>
        <taxon>Archaea</taxon>
        <taxon>Methanobacteriati</taxon>
        <taxon>Methanobacteriota</taxon>
        <taxon>Stenosarchaea group</taxon>
        <taxon>Halobacteria</taxon>
        <taxon>Halobacteriales</taxon>
        <taxon>Haloarculaceae</taxon>
        <taxon>Halomicrobium</taxon>
    </lineage>
</organism>
<feature type="transmembrane region" description="Helical" evidence="2">
    <location>
        <begin position="347"/>
        <end position="369"/>
    </location>
</feature>
<evidence type="ECO:0000256" key="2">
    <source>
        <dbReference type="SAM" id="Phobius"/>
    </source>
</evidence>
<evidence type="ECO:0000313" key="3">
    <source>
        <dbReference type="EMBL" id="QCD64972.1"/>
    </source>
</evidence>
<proteinExistence type="predicted"/>
<keyword evidence="2" id="KW-1133">Transmembrane helix</keyword>
<dbReference type="Proteomes" id="UP000297053">
    <property type="component" value="Chromosome"/>
</dbReference>
<reference evidence="3 4" key="1">
    <citation type="submission" date="2019-04" db="EMBL/GenBank/DDBJ databases">
        <title>Complete genome sequence of Arthrobacter sp. ZXY-2 associated with effective atrazine degradation and salt adaptation.</title>
        <authorList>
            <person name="Zhao X."/>
        </authorList>
    </citation>
    <scope>NUCLEOTIDE SEQUENCE [LARGE SCALE GENOMIC DNA]</scope>
    <source>
        <strain evidence="4">ZP60</strain>
    </source>
</reference>
<sequence>MADSNSVNEVDIDKRELLKAIGSVGATGGFLSSTASAGQIEEEEVDLDEFATKPIYELAIDVIEHPKHSMLAFTTSVIDESLGLYIATGVSKPKNSYLPREGTPPGRRATEVIKVAEAKTGAIMQLEWHSKTEISYWEAGEIIATDVSDITNKLDTGNNGRRSHRNNSKGPSVEIQSQPSDRKKRVVSKQTAPDSLQGIIETQSETPSTEITTQQFDPSRCNIPKLPQVGIEECQDAGAFGEFCAKTTSIGCMRKQCSWGKTPPLLSVPVTIAEGNVGDGKVYIDMWAGLEITDSGKYCVWLGSEAAGVCVTDCYRDRPDTAEATKLAEDFVPEIDLFGAAKFVGEVIVTLIALIILAIVAAAAGITGVGA</sequence>
<gene>
    <name evidence="3" type="ORF">E5139_04710</name>
</gene>
<dbReference type="EMBL" id="CP039375">
    <property type="protein sequence ID" value="QCD64972.1"/>
    <property type="molecule type" value="Genomic_DNA"/>
</dbReference>